<sequence>MKLMLWLTRCLVRSLLLIFLDVRIQSTRREYQPVRFRGGKPLSLTIDSLEIKDTPLTISGFSVIPGIAYTAPDLDATVRVKLMTLNGSQISCVKTDVDNGKTVDQAGVGWVLAVATGFGLLASAVIAILGQPGIATHVSFRARLLLSFMQSQAIAGMSSISFPPIV</sequence>
<name>A0A395HLH7_ASPHC</name>
<evidence type="ECO:0000256" key="6">
    <source>
        <dbReference type="ARBA" id="ARBA00023136"/>
    </source>
</evidence>
<dbReference type="PANTHER" id="PTHR31145:SF2">
    <property type="entry name" value="FLAVIN CARRIER PROTEIN 2"/>
    <property type="match status" value="1"/>
</dbReference>
<proteinExistence type="inferred from homology"/>
<accession>A0A395HLH7</accession>
<protein>
    <submittedName>
        <fullName evidence="10">TRP-domain-containing protein</fullName>
    </submittedName>
</protein>
<evidence type="ECO:0000256" key="3">
    <source>
        <dbReference type="ARBA" id="ARBA00022692"/>
    </source>
</evidence>
<dbReference type="STRING" id="1450537.A0A395HLH7"/>
<dbReference type="SMART" id="SM01320">
    <property type="entry name" value="TRP_N"/>
    <property type="match status" value="1"/>
</dbReference>
<comment type="subcellular location">
    <subcellularLocation>
        <location evidence="1">Membrane</location>
        <topology evidence="1">Multi-pass membrane protein</topology>
    </subcellularLocation>
</comment>
<evidence type="ECO:0000313" key="10">
    <source>
        <dbReference type="EMBL" id="RAL08792.1"/>
    </source>
</evidence>
<evidence type="ECO:0000313" key="11">
    <source>
        <dbReference type="Proteomes" id="UP000248961"/>
    </source>
</evidence>
<dbReference type="GeneID" id="37203617"/>
<keyword evidence="3 7" id="KW-0812">Transmembrane</keyword>
<dbReference type="PANTHER" id="PTHR31145">
    <property type="entry name" value="INTEGRAL MEMBRANE PROTEIN (AFU_ORTHOLOGUE AFUA_7G01610)"/>
    <property type="match status" value="1"/>
</dbReference>
<evidence type="ECO:0000256" key="1">
    <source>
        <dbReference type="ARBA" id="ARBA00004141"/>
    </source>
</evidence>
<keyword evidence="11" id="KW-1185">Reference proteome</keyword>
<dbReference type="AlphaFoldDB" id="A0A395HLH7"/>
<evidence type="ECO:0000256" key="4">
    <source>
        <dbReference type="ARBA" id="ARBA00022729"/>
    </source>
</evidence>
<dbReference type="GO" id="GO:0055085">
    <property type="term" value="P:transmembrane transport"/>
    <property type="evidence" value="ECO:0007669"/>
    <property type="project" value="TreeGrafter"/>
</dbReference>
<dbReference type="EMBL" id="KZ824310">
    <property type="protein sequence ID" value="RAL08792.1"/>
    <property type="molecule type" value="Genomic_DNA"/>
</dbReference>
<feature type="chain" id="PRO_5017203454" evidence="8">
    <location>
        <begin position="27"/>
        <end position="166"/>
    </location>
</feature>
<gene>
    <name evidence="10" type="ORF">BO97DRAFT_460096</name>
</gene>
<reference evidence="10 11" key="1">
    <citation type="submission" date="2018-02" db="EMBL/GenBank/DDBJ databases">
        <title>The genomes of Aspergillus section Nigri reveals drivers in fungal speciation.</title>
        <authorList>
            <consortium name="DOE Joint Genome Institute"/>
            <person name="Vesth T.C."/>
            <person name="Nybo J."/>
            <person name="Theobald S."/>
            <person name="Brandl J."/>
            <person name="Frisvad J.C."/>
            <person name="Nielsen K.F."/>
            <person name="Lyhne E.K."/>
            <person name="Kogle M.E."/>
            <person name="Kuo A."/>
            <person name="Riley R."/>
            <person name="Clum A."/>
            <person name="Nolan M."/>
            <person name="Lipzen A."/>
            <person name="Salamov A."/>
            <person name="Henrissat B."/>
            <person name="Wiebenga A."/>
            <person name="De vries R.P."/>
            <person name="Grigoriev I.V."/>
            <person name="Mortensen U.H."/>
            <person name="Andersen M.R."/>
            <person name="Baker S.E."/>
        </authorList>
    </citation>
    <scope>NUCLEOTIDE SEQUENCE [LARGE SCALE GENOMIC DNA]</scope>
    <source>
        <strain evidence="10 11">CBS 101889</strain>
    </source>
</reference>
<feature type="signal peptide" evidence="8">
    <location>
        <begin position="1"/>
        <end position="26"/>
    </location>
</feature>
<dbReference type="VEuPathDB" id="FungiDB:BO97DRAFT_460096"/>
<dbReference type="InterPro" id="IPR032800">
    <property type="entry name" value="TRP_N"/>
</dbReference>
<dbReference type="InterPro" id="IPR040241">
    <property type="entry name" value="TRP_Flc/Pkd2-like"/>
</dbReference>
<comment type="similarity">
    <text evidence="2">Belongs to the transient receptor potential (TRP) ion channel family.</text>
</comment>
<keyword evidence="5 7" id="KW-1133">Transmembrane helix</keyword>
<dbReference type="InterPro" id="IPR010308">
    <property type="entry name" value="TRP_C"/>
</dbReference>
<keyword evidence="6 7" id="KW-0472">Membrane</keyword>
<keyword evidence="4 8" id="KW-0732">Signal</keyword>
<evidence type="ECO:0000259" key="9">
    <source>
        <dbReference type="SMART" id="SM01320"/>
    </source>
</evidence>
<feature type="domain" description="ML-like" evidence="9">
    <location>
        <begin position="2"/>
        <end position="104"/>
    </location>
</feature>
<dbReference type="Pfam" id="PF14558">
    <property type="entry name" value="TRP_N"/>
    <property type="match status" value="1"/>
</dbReference>
<evidence type="ECO:0000256" key="8">
    <source>
        <dbReference type="SAM" id="SignalP"/>
    </source>
</evidence>
<evidence type="ECO:0000256" key="7">
    <source>
        <dbReference type="SAM" id="Phobius"/>
    </source>
</evidence>
<dbReference type="RefSeq" id="XP_025547946.1">
    <property type="nucleotide sequence ID" value="XM_025699328.1"/>
</dbReference>
<dbReference type="OrthoDB" id="5212126at2759"/>
<dbReference type="Proteomes" id="UP000248961">
    <property type="component" value="Unassembled WGS sequence"/>
</dbReference>
<feature type="transmembrane region" description="Helical" evidence="7">
    <location>
        <begin position="108"/>
        <end position="130"/>
    </location>
</feature>
<dbReference type="GO" id="GO:0009272">
    <property type="term" value="P:fungal-type cell wall biogenesis"/>
    <property type="evidence" value="ECO:0007669"/>
    <property type="project" value="TreeGrafter"/>
</dbReference>
<organism evidence="10 11">
    <name type="scientific">Aspergillus homomorphus (strain CBS 101889)</name>
    <dbReference type="NCBI Taxonomy" id="1450537"/>
    <lineage>
        <taxon>Eukaryota</taxon>
        <taxon>Fungi</taxon>
        <taxon>Dikarya</taxon>
        <taxon>Ascomycota</taxon>
        <taxon>Pezizomycotina</taxon>
        <taxon>Eurotiomycetes</taxon>
        <taxon>Eurotiomycetidae</taxon>
        <taxon>Eurotiales</taxon>
        <taxon>Aspergillaceae</taxon>
        <taxon>Aspergillus</taxon>
        <taxon>Aspergillus subgen. Circumdati</taxon>
    </lineage>
</organism>
<dbReference type="GO" id="GO:0016020">
    <property type="term" value="C:membrane"/>
    <property type="evidence" value="ECO:0007669"/>
    <property type="project" value="UniProtKB-SubCell"/>
</dbReference>
<evidence type="ECO:0000256" key="5">
    <source>
        <dbReference type="ARBA" id="ARBA00022989"/>
    </source>
</evidence>
<evidence type="ECO:0000256" key="2">
    <source>
        <dbReference type="ARBA" id="ARBA00010642"/>
    </source>
</evidence>
<dbReference type="Pfam" id="PF06011">
    <property type="entry name" value="TRP"/>
    <property type="match status" value="1"/>
</dbReference>